<gene>
    <name evidence="1" type="ORF">MENTE1834_LOCUS15030</name>
</gene>
<dbReference type="Proteomes" id="UP001497535">
    <property type="component" value="Unassembled WGS sequence"/>
</dbReference>
<comment type="caution">
    <text evidence="1">The sequence shown here is derived from an EMBL/GenBank/DDBJ whole genome shotgun (WGS) entry which is preliminary data.</text>
</comment>
<name>A0ACB0YPK7_MELEN</name>
<dbReference type="EMBL" id="CAVMJV010000016">
    <property type="protein sequence ID" value="CAK5056867.1"/>
    <property type="molecule type" value="Genomic_DNA"/>
</dbReference>
<evidence type="ECO:0000313" key="2">
    <source>
        <dbReference type="Proteomes" id="UP001497535"/>
    </source>
</evidence>
<organism evidence="1 2">
    <name type="scientific">Meloidogyne enterolobii</name>
    <name type="common">Root-knot nematode worm</name>
    <name type="synonym">Meloidogyne mayaguensis</name>
    <dbReference type="NCBI Taxonomy" id="390850"/>
    <lineage>
        <taxon>Eukaryota</taxon>
        <taxon>Metazoa</taxon>
        <taxon>Ecdysozoa</taxon>
        <taxon>Nematoda</taxon>
        <taxon>Chromadorea</taxon>
        <taxon>Rhabditida</taxon>
        <taxon>Tylenchina</taxon>
        <taxon>Tylenchomorpha</taxon>
        <taxon>Tylenchoidea</taxon>
        <taxon>Meloidogynidae</taxon>
        <taxon>Meloidogyninae</taxon>
        <taxon>Meloidogyne</taxon>
    </lineage>
</organism>
<evidence type="ECO:0000313" key="1">
    <source>
        <dbReference type="EMBL" id="CAK5056867.1"/>
    </source>
</evidence>
<protein>
    <submittedName>
        <fullName evidence="1">Uncharacterized protein</fullName>
    </submittedName>
</protein>
<accession>A0ACB0YPK7</accession>
<sequence>MSKLDINFYNHKFLSQNNLIINLVDENYILKLPNFQKKIEEMIFVRCWLEKLFKCGFEFVSFPKCVFNPEMINILFDNDKTIPLKFHTKKAILWTTDNTIENVLKFSLNHLSISELLEINFGDTNITEYTNILLNILINEGNKFPKIEFINSKLIQLYDLFIEYIATSKNCSKIVPAITFVFPTAPNFKLSERAEKVEIEQLNDKKITKYQIGNIHNPDIRFSFCNKVYDGSFTHVNIEKIQE</sequence>
<proteinExistence type="predicted"/>
<reference evidence="1" key="1">
    <citation type="submission" date="2023-11" db="EMBL/GenBank/DDBJ databases">
        <authorList>
            <person name="Poullet M."/>
        </authorList>
    </citation>
    <scope>NUCLEOTIDE SEQUENCE</scope>
    <source>
        <strain evidence="1">E1834</strain>
    </source>
</reference>
<keyword evidence="2" id="KW-1185">Reference proteome</keyword>